<reference evidence="4 5" key="1">
    <citation type="submission" date="2023-11" db="EMBL/GenBank/DDBJ databases">
        <title>Lentzea sokolovensis, sp. nov., Lentzea kristufkii, sp. nov., and Lentzea miocenensis, sp. nov., rare actinobacteria from Sokolov Coal Basin, Miocene lacustrine sediment, Czech Republic.</title>
        <authorList>
            <person name="Lara A."/>
            <person name="Kotroba L."/>
            <person name="Nouioui I."/>
            <person name="Neumann-Schaal M."/>
            <person name="Mast Y."/>
            <person name="Chronakova A."/>
        </authorList>
    </citation>
    <scope>NUCLEOTIDE SEQUENCE [LARGE SCALE GENOMIC DNA]</scope>
    <source>
        <strain evidence="4 5">BCCO 10_0061</strain>
    </source>
</reference>
<dbReference type="Pfam" id="PF04909">
    <property type="entry name" value="Amidohydro_2"/>
    <property type="match status" value="1"/>
</dbReference>
<dbReference type="SUPFAM" id="SSF51556">
    <property type="entry name" value="Metallo-dependent hydrolases"/>
    <property type="match status" value="1"/>
</dbReference>
<feature type="chain" id="PRO_5047140903" evidence="2">
    <location>
        <begin position="33"/>
        <end position="355"/>
    </location>
</feature>
<keyword evidence="5" id="KW-1185">Reference proteome</keyword>
<evidence type="ECO:0000256" key="1">
    <source>
        <dbReference type="ARBA" id="ARBA00023239"/>
    </source>
</evidence>
<feature type="domain" description="Amidohydrolase-related" evidence="3">
    <location>
        <begin position="49"/>
        <end position="333"/>
    </location>
</feature>
<name>A0ABU4UQ13_9PSEU</name>
<evidence type="ECO:0000259" key="3">
    <source>
        <dbReference type="Pfam" id="PF04909"/>
    </source>
</evidence>
<dbReference type="CDD" id="cd01292">
    <property type="entry name" value="metallo-dependent_hydrolases"/>
    <property type="match status" value="1"/>
</dbReference>
<dbReference type="PANTHER" id="PTHR21240:SF28">
    <property type="entry name" value="ISO-OROTATE DECARBOXYLASE (EUROFUNG)"/>
    <property type="match status" value="1"/>
</dbReference>
<keyword evidence="1" id="KW-0456">Lyase</keyword>
<dbReference type="InterPro" id="IPR006311">
    <property type="entry name" value="TAT_signal"/>
</dbReference>
<organism evidence="4 5">
    <name type="scientific">Lentzea sokolovensis</name>
    <dbReference type="NCBI Taxonomy" id="3095429"/>
    <lineage>
        <taxon>Bacteria</taxon>
        <taxon>Bacillati</taxon>
        <taxon>Actinomycetota</taxon>
        <taxon>Actinomycetes</taxon>
        <taxon>Pseudonocardiales</taxon>
        <taxon>Pseudonocardiaceae</taxon>
        <taxon>Lentzea</taxon>
    </lineage>
</organism>
<dbReference type="InterPro" id="IPR006680">
    <property type="entry name" value="Amidohydro-rel"/>
</dbReference>
<reference evidence="4 5" key="2">
    <citation type="submission" date="2023-11" db="EMBL/GenBank/DDBJ databases">
        <authorList>
            <person name="Lara A.C."/>
            <person name="Chronakova A."/>
        </authorList>
    </citation>
    <scope>NUCLEOTIDE SEQUENCE [LARGE SCALE GENOMIC DNA]</scope>
    <source>
        <strain evidence="4 5">BCCO 10_0061</strain>
    </source>
</reference>
<evidence type="ECO:0000313" key="4">
    <source>
        <dbReference type="EMBL" id="MDX8141375.1"/>
    </source>
</evidence>
<dbReference type="InterPro" id="IPR032466">
    <property type="entry name" value="Metal_Hydrolase"/>
</dbReference>
<dbReference type="Proteomes" id="UP001285352">
    <property type="component" value="Unassembled WGS sequence"/>
</dbReference>
<accession>A0ABU4UQ13</accession>
<dbReference type="InterPro" id="IPR032465">
    <property type="entry name" value="ACMSD"/>
</dbReference>
<dbReference type="RefSeq" id="WP_319973674.1">
    <property type="nucleotide sequence ID" value="NZ_JAXAVU010000001.1"/>
</dbReference>
<evidence type="ECO:0000313" key="5">
    <source>
        <dbReference type="Proteomes" id="UP001285352"/>
    </source>
</evidence>
<dbReference type="EMBL" id="JAXAVU010000001">
    <property type="protein sequence ID" value="MDX8141375.1"/>
    <property type="molecule type" value="Genomic_DNA"/>
</dbReference>
<dbReference type="PANTHER" id="PTHR21240">
    <property type="entry name" value="2-AMINO-3-CARBOXYLMUCONATE-6-SEMIALDEHYDE DECARBOXYLASE"/>
    <property type="match status" value="1"/>
</dbReference>
<evidence type="ECO:0000256" key="2">
    <source>
        <dbReference type="SAM" id="SignalP"/>
    </source>
</evidence>
<feature type="signal peptide" evidence="2">
    <location>
        <begin position="1"/>
        <end position="32"/>
    </location>
</feature>
<gene>
    <name evidence="4" type="ORF">SK854_04570</name>
</gene>
<dbReference type="Gene3D" id="3.20.20.140">
    <property type="entry name" value="Metal-dependent hydrolases"/>
    <property type="match status" value="1"/>
</dbReference>
<sequence length="355" mass="38534">MHDSSKNGGTTRRAFMAATAALGVAAATPAAADASSTRRHQKPAKGLRIDAHHHFVPPGYVERGGPLPVFRTWSVQRSLEDMDRAEVDASVLSVTTPVLQVLAEDGNMMSRQLIRRCNDFGAQLVADHPGRFGLFAAIPLTDVEGSLREIEYAFDTLKADGIGLFTSYGNQWLGNAAFDPVFAELNRRKAVVYTHPVAPPWGSAIPQVNIALIEYGTDTTRAIASMIFAGASQRYPDVKMIFSHGGGTIPFLVRRFIREAAGNPALATLLPGGFMPELNRFYFDVAQIPSRPALAALREIAPASRMLFGTDFPYLTAAEHVTGIEQSGLFDTWERRAIDANIASLLPRLAESVAR</sequence>
<keyword evidence="2" id="KW-0732">Signal</keyword>
<dbReference type="PROSITE" id="PS51318">
    <property type="entry name" value="TAT"/>
    <property type="match status" value="1"/>
</dbReference>
<proteinExistence type="predicted"/>
<protein>
    <submittedName>
        <fullName evidence="4">Amidohydrolase family protein</fullName>
    </submittedName>
</protein>
<comment type="caution">
    <text evidence="4">The sequence shown here is derived from an EMBL/GenBank/DDBJ whole genome shotgun (WGS) entry which is preliminary data.</text>
</comment>